<dbReference type="InterPro" id="IPR013154">
    <property type="entry name" value="ADH-like_N"/>
</dbReference>
<keyword evidence="1" id="KW-0479">Metal-binding</keyword>
<dbReference type="InterPro" id="IPR002328">
    <property type="entry name" value="ADH_Zn_CS"/>
</dbReference>
<dbReference type="Proteomes" id="UP000284605">
    <property type="component" value="Unassembled WGS sequence"/>
</dbReference>
<dbReference type="Gene3D" id="3.90.180.10">
    <property type="entry name" value="Medium-chain alcohol dehydrogenases, catalytic domain"/>
    <property type="match status" value="1"/>
</dbReference>
<dbReference type="PROSITE" id="PS00059">
    <property type="entry name" value="ADH_ZINC"/>
    <property type="match status" value="1"/>
</dbReference>
<dbReference type="GO" id="GO:0016491">
    <property type="term" value="F:oxidoreductase activity"/>
    <property type="evidence" value="ECO:0007669"/>
    <property type="project" value="UniProtKB-KW"/>
</dbReference>
<evidence type="ECO:0000313" key="6">
    <source>
        <dbReference type="Proteomes" id="UP000284605"/>
    </source>
</evidence>
<evidence type="ECO:0000256" key="3">
    <source>
        <dbReference type="ARBA" id="ARBA00023002"/>
    </source>
</evidence>
<dbReference type="AlphaFoldDB" id="A0A418WSW2"/>
<protein>
    <recommendedName>
        <fullName evidence="4">Alcohol dehydrogenase-like N-terminal domain-containing protein</fullName>
    </recommendedName>
</protein>
<keyword evidence="3" id="KW-0560">Oxidoreductase</keyword>
<dbReference type="OrthoDB" id="5295340at2"/>
<name>A0A418WSW2_9PROT</name>
<reference evidence="5 6" key="1">
    <citation type="submission" date="2018-09" db="EMBL/GenBank/DDBJ databases">
        <authorList>
            <person name="Zhu H."/>
        </authorList>
    </citation>
    <scope>NUCLEOTIDE SEQUENCE [LARGE SCALE GENOMIC DNA]</scope>
    <source>
        <strain evidence="5 6">K1W22B-8</strain>
    </source>
</reference>
<dbReference type="GO" id="GO:0008270">
    <property type="term" value="F:zinc ion binding"/>
    <property type="evidence" value="ECO:0007669"/>
    <property type="project" value="InterPro"/>
</dbReference>
<dbReference type="SUPFAM" id="SSF50129">
    <property type="entry name" value="GroES-like"/>
    <property type="match status" value="1"/>
</dbReference>
<evidence type="ECO:0000256" key="1">
    <source>
        <dbReference type="ARBA" id="ARBA00022723"/>
    </source>
</evidence>
<proteinExistence type="predicted"/>
<dbReference type="Pfam" id="PF08240">
    <property type="entry name" value="ADH_N"/>
    <property type="match status" value="1"/>
</dbReference>
<organism evidence="5 6">
    <name type="scientific">Oleomonas cavernae</name>
    <dbReference type="NCBI Taxonomy" id="2320859"/>
    <lineage>
        <taxon>Bacteria</taxon>
        <taxon>Pseudomonadati</taxon>
        <taxon>Pseudomonadota</taxon>
        <taxon>Alphaproteobacteria</taxon>
        <taxon>Acetobacterales</taxon>
        <taxon>Acetobacteraceae</taxon>
        <taxon>Oleomonas</taxon>
    </lineage>
</organism>
<dbReference type="RefSeq" id="WP_119775223.1">
    <property type="nucleotide sequence ID" value="NZ_QYUK01000008.1"/>
</dbReference>
<feature type="domain" description="Alcohol dehydrogenase-like N-terminal" evidence="4">
    <location>
        <begin position="26"/>
        <end position="119"/>
    </location>
</feature>
<dbReference type="InterPro" id="IPR050129">
    <property type="entry name" value="Zn_alcohol_dh"/>
</dbReference>
<comment type="caution">
    <text evidence="5">The sequence shown here is derived from an EMBL/GenBank/DDBJ whole genome shotgun (WGS) entry which is preliminary data.</text>
</comment>
<dbReference type="InterPro" id="IPR011032">
    <property type="entry name" value="GroES-like_sf"/>
</dbReference>
<keyword evidence="6" id="KW-1185">Reference proteome</keyword>
<dbReference type="EMBL" id="QYUK01000008">
    <property type="protein sequence ID" value="RJF94341.1"/>
    <property type="molecule type" value="Genomic_DNA"/>
</dbReference>
<dbReference type="PANTHER" id="PTHR43401">
    <property type="entry name" value="L-THREONINE 3-DEHYDROGENASE"/>
    <property type="match status" value="1"/>
</dbReference>
<dbReference type="PANTHER" id="PTHR43401:SF4">
    <property type="entry name" value="D-ARABINOSE 1-DEHYDROGENASE (NADP(+))"/>
    <property type="match status" value="1"/>
</dbReference>
<gene>
    <name evidence="5" type="ORF">D3874_00340</name>
</gene>
<keyword evidence="2" id="KW-0862">Zinc</keyword>
<accession>A0A418WSW2</accession>
<evidence type="ECO:0000259" key="4">
    <source>
        <dbReference type="Pfam" id="PF08240"/>
    </source>
</evidence>
<evidence type="ECO:0000313" key="5">
    <source>
        <dbReference type="EMBL" id="RJF94341.1"/>
    </source>
</evidence>
<sequence length="159" mass="17029">MKRQKMVEYGAPLCEVVEPDPVPQGSEVLVRVTRCGVCHSDVHIHEGFFDLGGGNRADIRANRKLPFTLGHEIVGTVVATGPAAEGVAVGDARVVYPWIGCGACPTCARGWNTCAPRAGTWASTSKAALAIRCWCRTRAMCWITPGSTRIAPGRWPARA</sequence>
<evidence type="ECO:0000256" key="2">
    <source>
        <dbReference type="ARBA" id="ARBA00022833"/>
    </source>
</evidence>